<feature type="region of interest" description="Disordered" evidence="1">
    <location>
        <begin position="108"/>
        <end position="132"/>
    </location>
</feature>
<proteinExistence type="predicted"/>
<evidence type="ECO:0000313" key="2">
    <source>
        <dbReference type="EMBL" id="KAK7538171.1"/>
    </source>
</evidence>
<evidence type="ECO:0000256" key="1">
    <source>
        <dbReference type="SAM" id="MobiDB-lite"/>
    </source>
</evidence>
<sequence>MRLSAKITQWWRATSRTEITEDESSSQNGAHTSSSTSLPWSTRSSVPEIMAGRGLRLQSNGPRPALSRANVSSVPWIGTTGVERVAMFVEGANIWEPKPIPDNYGPFSNAAGSYGSQSATGDPQAHDHSDETSTALEYDVHNLRRCVRKGRTHGDPAALRKLSCINRMDVSDRVSCTYMSSAESLSSAEALSNSAGRRTRTPKLPPGPKGLKLPSEAPVDWKPYVPNGVSRDPRNRPPRGRWYYPEQSSLRHEVALIGGGGEVEGAS</sequence>
<keyword evidence="3" id="KW-1185">Reference proteome</keyword>
<reference evidence="2 3" key="1">
    <citation type="submission" date="2024-04" db="EMBL/GenBank/DDBJ databases">
        <title>Phyllosticta paracitricarpa is synonymous to the EU quarantine fungus P. citricarpa based on phylogenomic analyses.</title>
        <authorList>
            <consortium name="Lawrence Berkeley National Laboratory"/>
            <person name="Van ingen-buijs V.A."/>
            <person name="Van westerhoven A.C."/>
            <person name="Haridas S."/>
            <person name="Skiadas P."/>
            <person name="Martin F."/>
            <person name="Groenewald J.Z."/>
            <person name="Crous P.W."/>
            <person name="Seidl M.F."/>
        </authorList>
    </citation>
    <scope>NUCLEOTIDE SEQUENCE [LARGE SCALE GENOMIC DNA]</scope>
    <source>
        <strain evidence="2 3">CPC 17464</strain>
    </source>
</reference>
<accession>A0ABR1LUH0</accession>
<dbReference type="Proteomes" id="UP001360953">
    <property type="component" value="Unassembled WGS sequence"/>
</dbReference>
<dbReference type="EMBL" id="JBBPEH010000005">
    <property type="protein sequence ID" value="KAK7538171.1"/>
    <property type="molecule type" value="Genomic_DNA"/>
</dbReference>
<feature type="compositionally biased region" description="Polar residues" evidence="1">
    <location>
        <begin position="110"/>
        <end position="121"/>
    </location>
</feature>
<dbReference type="RefSeq" id="XP_066655858.1">
    <property type="nucleotide sequence ID" value="XM_066802968.1"/>
</dbReference>
<evidence type="ECO:0000313" key="3">
    <source>
        <dbReference type="Proteomes" id="UP001360953"/>
    </source>
</evidence>
<feature type="region of interest" description="Disordered" evidence="1">
    <location>
        <begin position="188"/>
        <end position="243"/>
    </location>
</feature>
<gene>
    <name evidence="2" type="ORF">J3D65DRAFT_666878</name>
</gene>
<name>A0ABR1LUH0_9PEZI</name>
<comment type="caution">
    <text evidence="2">The sequence shown here is derived from an EMBL/GenBank/DDBJ whole genome shotgun (WGS) entry which is preliminary data.</text>
</comment>
<protein>
    <submittedName>
        <fullName evidence="2">Uncharacterized protein</fullName>
    </submittedName>
</protein>
<feature type="compositionally biased region" description="Low complexity" evidence="1">
    <location>
        <begin position="32"/>
        <end position="44"/>
    </location>
</feature>
<organism evidence="2 3">
    <name type="scientific">Phyllosticta citribraziliensis</name>
    <dbReference type="NCBI Taxonomy" id="989973"/>
    <lineage>
        <taxon>Eukaryota</taxon>
        <taxon>Fungi</taxon>
        <taxon>Dikarya</taxon>
        <taxon>Ascomycota</taxon>
        <taxon>Pezizomycotina</taxon>
        <taxon>Dothideomycetes</taxon>
        <taxon>Dothideomycetes incertae sedis</taxon>
        <taxon>Botryosphaeriales</taxon>
        <taxon>Phyllostictaceae</taxon>
        <taxon>Phyllosticta</taxon>
    </lineage>
</organism>
<dbReference type="GeneID" id="92035874"/>
<feature type="region of interest" description="Disordered" evidence="1">
    <location>
        <begin position="18"/>
        <end position="44"/>
    </location>
</feature>